<keyword evidence="2" id="KW-0175">Coiled coil</keyword>
<feature type="domain" description="Multidrug resistance protein MdtA-like barrel-sandwich hybrid" evidence="4">
    <location>
        <begin position="106"/>
        <end position="270"/>
    </location>
</feature>
<feature type="coiled-coil region" evidence="2">
    <location>
        <begin position="159"/>
        <end position="238"/>
    </location>
</feature>
<keyword evidence="3" id="KW-1133">Transmembrane helix</keyword>
<evidence type="ECO:0000313" key="6">
    <source>
        <dbReference type="Proteomes" id="UP000609531"/>
    </source>
</evidence>
<accession>A0A934IPC5</accession>
<sequence>MSRSDPIPSTEAVTPVAAGAAVRASAGVTAVPGRPVAVGLPKRPAARPRRLSRGFLVLVAVVVVMAGAGLGMRYGVARTAEHFAVLPQSLVVDIVGPATLEALVEADVATTIGGRIDRLEVERNDVVAKGDLIAAIDAEEMQNQLAAAKASEEASDLAVRQAKAERARAEAARAHAAEEHRRADALHARGTAAPATLEAAAAALLEAEAEVASADAAIARAEAEKRAATATAAMHRARLDESVVRAPFAGVVVDREESVGDTVSAGAPIVTLVDPATLVFRVRLDESAIADIAPGQAASIALAGGGRRAIAGTVERLGRAVDEETREFTVDIRPDRLPAEWALGQRAEVRIALAEKPAVLAVPTAALTYHDGAPGLFVQRRGRAHWRGVGLGALGGAQVEITDGLAAGEIVLAAPDLYEGMRVRPPRAGS</sequence>
<dbReference type="Pfam" id="PF25917">
    <property type="entry name" value="BSH_RND"/>
    <property type="match status" value="1"/>
</dbReference>
<dbReference type="Proteomes" id="UP000609531">
    <property type="component" value="Unassembled WGS sequence"/>
</dbReference>
<comment type="similarity">
    <text evidence="1">Belongs to the membrane fusion protein (MFP) (TC 8.A.1) family.</text>
</comment>
<name>A0A934IPC5_9HYPH</name>
<dbReference type="InterPro" id="IPR006143">
    <property type="entry name" value="RND_pump_MFP"/>
</dbReference>
<evidence type="ECO:0000256" key="3">
    <source>
        <dbReference type="SAM" id="Phobius"/>
    </source>
</evidence>
<keyword evidence="3" id="KW-0472">Membrane</keyword>
<dbReference type="PANTHER" id="PTHR30469">
    <property type="entry name" value="MULTIDRUG RESISTANCE PROTEIN MDTA"/>
    <property type="match status" value="1"/>
</dbReference>
<gene>
    <name evidence="5" type="ORF">JCR33_05510</name>
</gene>
<dbReference type="Gene3D" id="2.40.30.170">
    <property type="match status" value="1"/>
</dbReference>
<dbReference type="Gene3D" id="2.40.420.20">
    <property type="match status" value="1"/>
</dbReference>
<evidence type="ECO:0000256" key="2">
    <source>
        <dbReference type="SAM" id="Coils"/>
    </source>
</evidence>
<dbReference type="Gene3D" id="2.40.50.100">
    <property type="match status" value="1"/>
</dbReference>
<organism evidence="5 6">
    <name type="scientific">Acuticoccus mangrovi</name>
    <dbReference type="NCBI Taxonomy" id="2796142"/>
    <lineage>
        <taxon>Bacteria</taxon>
        <taxon>Pseudomonadati</taxon>
        <taxon>Pseudomonadota</taxon>
        <taxon>Alphaproteobacteria</taxon>
        <taxon>Hyphomicrobiales</taxon>
        <taxon>Amorphaceae</taxon>
        <taxon>Acuticoccus</taxon>
    </lineage>
</organism>
<comment type="caution">
    <text evidence="5">The sequence shown here is derived from an EMBL/GenBank/DDBJ whole genome shotgun (WGS) entry which is preliminary data.</text>
</comment>
<reference evidence="5" key="1">
    <citation type="submission" date="2020-12" db="EMBL/GenBank/DDBJ databases">
        <title>Bacterial taxonomy.</title>
        <authorList>
            <person name="Pan X."/>
        </authorList>
    </citation>
    <scope>NUCLEOTIDE SEQUENCE</scope>
    <source>
        <strain evidence="5">B2012</strain>
    </source>
</reference>
<dbReference type="SUPFAM" id="SSF111369">
    <property type="entry name" value="HlyD-like secretion proteins"/>
    <property type="match status" value="1"/>
</dbReference>
<dbReference type="PANTHER" id="PTHR30469:SF15">
    <property type="entry name" value="HLYD FAMILY OF SECRETION PROTEINS"/>
    <property type="match status" value="1"/>
</dbReference>
<evidence type="ECO:0000313" key="5">
    <source>
        <dbReference type="EMBL" id="MBJ3775134.1"/>
    </source>
</evidence>
<feature type="transmembrane region" description="Helical" evidence="3">
    <location>
        <begin position="55"/>
        <end position="76"/>
    </location>
</feature>
<dbReference type="RefSeq" id="WP_198881017.1">
    <property type="nucleotide sequence ID" value="NZ_JAEKJA010000003.1"/>
</dbReference>
<dbReference type="InterPro" id="IPR058625">
    <property type="entry name" value="MdtA-like_BSH"/>
</dbReference>
<dbReference type="AlphaFoldDB" id="A0A934IPC5"/>
<dbReference type="NCBIfam" id="TIGR01730">
    <property type="entry name" value="RND_mfp"/>
    <property type="match status" value="1"/>
</dbReference>
<evidence type="ECO:0000259" key="4">
    <source>
        <dbReference type="Pfam" id="PF25917"/>
    </source>
</evidence>
<keyword evidence="3" id="KW-0812">Transmembrane</keyword>
<proteinExistence type="inferred from homology"/>
<keyword evidence="6" id="KW-1185">Reference proteome</keyword>
<dbReference type="GO" id="GO:0015562">
    <property type="term" value="F:efflux transmembrane transporter activity"/>
    <property type="evidence" value="ECO:0007669"/>
    <property type="project" value="TreeGrafter"/>
</dbReference>
<dbReference type="GO" id="GO:1990281">
    <property type="term" value="C:efflux pump complex"/>
    <property type="evidence" value="ECO:0007669"/>
    <property type="project" value="TreeGrafter"/>
</dbReference>
<evidence type="ECO:0000256" key="1">
    <source>
        <dbReference type="ARBA" id="ARBA00009477"/>
    </source>
</evidence>
<dbReference type="EMBL" id="JAEKJA010000003">
    <property type="protein sequence ID" value="MBJ3775134.1"/>
    <property type="molecule type" value="Genomic_DNA"/>
</dbReference>
<protein>
    <submittedName>
        <fullName evidence="5">Efflux RND transporter periplasmic adaptor subunit</fullName>
    </submittedName>
</protein>